<proteinExistence type="inferred from homology"/>
<keyword evidence="6 11" id="KW-0269">Exonuclease</keyword>
<protein>
    <submittedName>
        <fullName evidence="11">Putative exosome complex exonuclease rrp protein</fullName>
    </submittedName>
</protein>
<sequence>MDASQDFKSLQEKIQGALVGTTKSANRIANEDLSFQRTANPSVGDRLDDQTERLLSLASGLLQSAGKATDQSAPSSFDDAEDVDIQWRGIVDVIDSLLEKADTCLDEYTGLVKRKVAPVADAGSKPKKSKTNDRLDYNIRRANIVKPQNAFERRPDNFHKGPWKPLLSQKPHALVPLEESLGTFTDENETTQYDYILSFPLLLLPNRGQKVEDMSPKHLQRYYKRINKVKNMGSTRDTDGRFRFKHPYETEVLKLQYPPTVYEKREPIPYLPAEDTAATWVDTYEGVLAMLEELKKAKEIAVDLEHHDFRTYNGLLSLMQISTREKDWIVDTLKPWRHQLEILNEVFADPSIVKVFHGAFMDIVWLQRDLGLYVVGLFDTFHASSALNYPGRSLAYLLQKFADFEADKKYQMADWRIRPLPDEMLYYARSDTHYLLYIYDMLRNELVEKSDPTDPEKNLVEFVLQKSKEVSLLRYEGLTADPSTGQGPRGWFNPLTKTPSAFSSEQFAVYRAVHKWRDDLARREDENPQFIMPQHVMTDIAKIMPSDPKALWSLFRESAQIVRRSVDELFAIIQKAKAEGVNGPTMVDFFRGDTMGSIASHLAATKNKASDEELPAAKELRSENSQLWGTVPLSSVWDQTSRGTAASDNVQIAVPWSNFVQGLRAAVPDTPPEPKAEKEDPDVDMLPLETSVPDTEFTLRAGRKRDDARTDAAKDVDDVEGSASKISLKGNRKQRKRDKKNANSKAKKKNGEIEIIDDEEDNEEPFDYSKAQSVLHAQRANNGPTTRTFDPYRAKMTAEGPKAARRMQHEKAGKSATFKK</sequence>
<dbReference type="InterPro" id="IPR002562">
    <property type="entry name" value="3'-5'_exonuclease_dom"/>
</dbReference>
<feature type="compositionally biased region" description="Basic residues" evidence="9">
    <location>
        <begin position="730"/>
        <end position="739"/>
    </location>
</feature>
<dbReference type="GO" id="GO:1990342">
    <property type="term" value="C:heterochromatin island"/>
    <property type="evidence" value="ECO:0007669"/>
    <property type="project" value="EnsemblFungi"/>
</dbReference>
<dbReference type="Pfam" id="PF01612">
    <property type="entry name" value="DNA_pol_A_exo1"/>
    <property type="match status" value="1"/>
</dbReference>
<dbReference type="OrthoDB" id="2250022at2759"/>
<accession>R8BRU4</accession>
<evidence type="ECO:0000256" key="9">
    <source>
        <dbReference type="SAM" id="MobiDB-lite"/>
    </source>
</evidence>
<dbReference type="Pfam" id="PF00570">
    <property type="entry name" value="HRDC"/>
    <property type="match status" value="1"/>
</dbReference>
<evidence type="ECO:0000313" key="12">
    <source>
        <dbReference type="Proteomes" id="UP000014074"/>
    </source>
</evidence>
<dbReference type="GO" id="GO:1990251">
    <property type="term" value="C:nuclear exosome focus"/>
    <property type="evidence" value="ECO:0007669"/>
    <property type="project" value="EnsemblFungi"/>
</dbReference>
<dbReference type="CDD" id="cd06147">
    <property type="entry name" value="Rrp6p_like_exo"/>
    <property type="match status" value="1"/>
</dbReference>
<dbReference type="GO" id="GO:0071039">
    <property type="term" value="P:nuclear polyadenylation-dependent CUT catabolic process"/>
    <property type="evidence" value="ECO:0007669"/>
    <property type="project" value="EnsemblFungi"/>
</dbReference>
<keyword evidence="12" id="KW-1185">Reference proteome</keyword>
<dbReference type="FunFam" id="1.10.150.80:FF:000001">
    <property type="entry name" value="Putative exosome component 10"/>
    <property type="match status" value="1"/>
</dbReference>
<feature type="compositionally biased region" description="Polar residues" evidence="9">
    <location>
        <begin position="779"/>
        <end position="788"/>
    </location>
</feature>
<dbReference type="GO" id="GO:0000467">
    <property type="term" value="P:exonucleolytic trimming to generate mature 3'-end of 5.8S rRNA from tricistronic rRNA transcript (SSU-rRNA, 5.8S rRNA, LSU-rRNA)"/>
    <property type="evidence" value="ECO:0007669"/>
    <property type="project" value="InterPro"/>
</dbReference>
<dbReference type="PANTHER" id="PTHR12124">
    <property type="entry name" value="POLYMYOSITIS/SCLERODERMA AUTOANTIGEN-RELATED"/>
    <property type="match status" value="1"/>
</dbReference>
<evidence type="ECO:0000256" key="5">
    <source>
        <dbReference type="ARBA" id="ARBA00022835"/>
    </source>
</evidence>
<dbReference type="Gene3D" id="3.30.420.10">
    <property type="entry name" value="Ribonuclease H-like superfamily/Ribonuclease H"/>
    <property type="match status" value="1"/>
</dbReference>
<dbReference type="InterPro" id="IPR012337">
    <property type="entry name" value="RNaseH-like_sf"/>
</dbReference>
<dbReference type="eggNOG" id="KOG2206">
    <property type="taxonomic scope" value="Eukaryota"/>
</dbReference>
<dbReference type="SUPFAM" id="SSF47819">
    <property type="entry name" value="HRDC-like"/>
    <property type="match status" value="1"/>
</dbReference>
<evidence type="ECO:0000256" key="8">
    <source>
        <dbReference type="ARBA" id="ARBA00043957"/>
    </source>
</evidence>
<evidence type="ECO:0000256" key="7">
    <source>
        <dbReference type="ARBA" id="ARBA00023242"/>
    </source>
</evidence>
<evidence type="ECO:0000256" key="4">
    <source>
        <dbReference type="ARBA" id="ARBA00022801"/>
    </source>
</evidence>
<comment type="similarity">
    <text evidence="8">Belongs to the exosome component 10/RRP6 family.</text>
</comment>
<dbReference type="Proteomes" id="UP000014074">
    <property type="component" value="Unassembled WGS sequence"/>
</dbReference>
<name>R8BRU4_PHAM7</name>
<dbReference type="PANTHER" id="PTHR12124:SF47">
    <property type="entry name" value="EXOSOME COMPONENT 10"/>
    <property type="match status" value="1"/>
</dbReference>
<feature type="region of interest" description="Disordered" evidence="9">
    <location>
        <begin position="665"/>
        <end position="820"/>
    </location>
</feature>
<dbReference type="SUPFAM" id="SSF53098">
    <property type="entry name" value="Ribonuclease H-like"/>
    <property type="match status" value="1"/>
</dbReference>
<dbReference type="GO" id="GO:0071051">
    <property type="term" value="P:poly(A)-dependent snoRNA 3'-end processing"/>
    <property type="evidence" value="ECO:0007669"/>
    <property type="project" value="TreeGrafter"/>
</dbReference>
<keyword evidence="7" id="KW-0539">Nucleus</keyword>
<dbReference type="GO" id="GO:0000166">
    <property type="term" value="F:nucleotide binding"/>
    <property type="evidence" value="ECO:0007669"/>
    <property type="project" value="InterPro"/>
</dbReference>
<dbReference type="GO" id="GO:0140602">
    <property type="term" value="C:nucleolar peripheral inclusion body"/>
    <property type="evidence" value="ECO:0007669"/>
    <property type="project" value="EnsemblFungi"/>
</dbReference>
<gene>
    <name evidence="11" type="ORF">UCRPA7_2475</name>
</gene>
<dbReference type="GO" id="GO:0071035">
    <property type="term" value="P:nuclear polyadenylation-dependent rRNA catabolic process"/>
    <property type="evidence" value="ECO:0007669"/>
    <property type="project" value="TreeGrafter"/>
</dbReference>
<dbReference type="HOGENOM" id="CLU_010129_0_1_1"/>
<dbReference type="GO" id="GO:0071920">
    <property type="term" value="C:cleavage body"/>
    <property type="evidence" value="ECO:0007669"/>
    <property type="project" value="EnsemblFungi"/>
</dbReference>
<dbReference type="InterPro" id="IPR049559">
    <property type="entry name" value="Rrp6p-like_exo"/>
</dbReference>
<dbReference type="GO" id="GO:0033621">
    <property type="term" value="P:nuclear mRNA surveillance of meiosis-specific transcripts"/>
    <property type="evidence" value="ECO:0007669"/>
    <property type="project" value="EnsemblFungi"/>
</dbReference>
<feature type="compositionally biased region" description="Basic and acidic residues" evidence="9">
    <location>
        <begin position="704"/>
        <end position="716"/>
    </location>
</feature>
<dbReference type="InterPro" id="IPR012588">
    <property type="entry name" value="Exosome-assoc_fac_Rrp6_N"/>
</dbReference>
<organism evidence="11 12">
    <name type="scientific">Phaeoacremonium minimum (strain UCR-PA7)</name>
    <name type="common">Esca disease fungus</name>
    <name type="synonym">Togninia minima</name>
    <dbReference type="NCBI Taxonomy" id="1286976"/>
    <lineage>
        <taxon>Eukaryota</taxon>
        <taxon>Fungi</taxon>
        <taxon>Dikarya</taxon>
        <taxon>Ascomycota</taxon>
        <taxon>Pezizomycotina</taxon>
        <taxon>Sordariomycetes</taxon>
        <taxon>Sordariomycetidae</taxon>
        <taxon>Togniniales</taxon>
        <taxon>Togniniaceae</taxon>
        <taxon>Phaeoacremonium</taxon>
    </lineage>
</organism>
<dbReference type="EMBL" id="KB932935">
    <property type="protein sequence ID" value="EOO02005.1"/>
    <property type="molecule type" value="Genomic_DNA"/>
</dbReference>
<keyword evidence="4" id="KW-0378">Hydrolase</keyword>
<dbReference type="RefSeq" id="XP_007913275.1">
    <property type="nucleotide sequence ID" value="XM_007915084.1"/>
</dbReference>
<dbReference type="KEGG" id="tmn:UCRPA7_2475"/>
<dbReference type="GO" id="GO:0140746">
    <property type="term" value="P:siRNA catabolic process"/>
    <property type="evidence" value="ECO:0007669"/>
    <property type="project" value="EnsemblFungi"/>
</dbReference>
<keyword evidence="5" id="KW-0271">Exosome</keyword>
<dbReference type="InterPro" id="IPR045092">
    <property type="entry name" value="Rrp6-like"/>
</dbReference>
<evidence type="ECO:0000256" key="6">
    <source>
        <dbReference type="ARBA" id="ARBA00022839"/>
    </source>
</evidence>
<dbReference type="InterPro" id="IPR044876">
    <property type="entry name" value="HRDC_dom_sf"/>
</dbReference>
<dbReference type="Gene3D" id="1.10.150.80">
    <property type="entry name" value="HRDC domain"/>
    <property type="match status" value="1"/>
</dbReference>
<feature type="domain" description="HRDC" evidence="10">
    <location>
        <begin position="503"/>
        <end position="583"/>
    </location>
</feature>
<evidence type="ECO:0000256" key="2">
    <source>
        <dbReference type="ARBA" id="ARBA00022552"/>
    </source>
</evidence>
<dbReference type="InterPro" id="IPR036397">
    <property type="entry name" value="RNaseH_sf"/>
</dbReference>
<evidence type="ECO:0000259" key="10">
    <source>
        <dbReference type="PROSITE" id="PS50967"/>
    </source>
</evidence>
<reference evidence="12" key="1">
    <citation type="journal article" date="2013" name="Genome Announc.">
        <title>Draft genome sequence of the ascomycete Phaeoacremonium aleophilum strain UCR-PA7, a causal agent of the esca disease complex in grapevines.</title>
        <authorList>
            <person name="Blanco-Ulate B."/>
            <person name="Rolshausen P."/>
            <person name="Cantu D."/>
        </authorList>
    </citation>
    <scope>NUCLEOTIDE SEQUENCE [LARGE SCALE GENOMIC DNA]</scope>
    <source>
        <strain evidence="12">UCR-PA7</strain>
    </source>
</reference>
<feature type="compositionally biased region" description="Acidic residues" evidence="9">
    <location>
        <begin position="754"/>
        <end position="766"/>
    </location>
</feature>
<dbReference type="Pfam" id="PF08066">
    <property type="entry name" value="PMC2NT"/>
    <property type="match status" value="1"/>
</dbReference>
<dbReference type="InterPro" id="IPR002121">
    <property type="entry name" value="HRDC_dom"/>
</dbReference>
<keyword evidence="2" id="KW-0698">rRNA processing</keyword>
<dbReference type="GO" id="GO:0000176">
    <property type="term" value="C:nuclear exosome (RNase complex)"/>
    <property type="evidence" value="ECO:0007669"/>
    <property type="project" value="InterPro"/>
</dbReference>
<dbReference type="GO" id="GO:0071037">
    <property type="term" value="P:nuclear polyadenylation-dependent snRNA catabolic process"/>
    <property type="evidence" value="ECO:0007669"/>
    <property type="project" value="TreeGrafter"/>
</dbReference>
<dbReference type="GO" id="GO:0071040">
    <property type="term" value="P:nuclear polyadenylation-dependent antisense transcript catabolic process"/>
    <property type="evidence" value="ECO:0007669"/>
    <property type="project" value="TreeGrafter"/>
</dbReference>
<keyword evidence="3" id="KW-0540">Nuclease</keyword>
<dbReference type="InterPro" id="IPR010997">
    <property type="entry name" value="HRDC-like_sf"/>
</dbReference>
<dbReference type="SMART" id="SM00474">
    <property type="entry name" value="35EXOc"/>
    <property type="match status" value="1"/>
</dbReference>
<dbReference type="AlphaFoldDB" id="R8BRU4"/>
<evidence type="ECO:0000256" key="1">
    <source>
        <dbReference type="ARBA" id="ARBA00004123"/>
    </source>
</evidence>
<dbReference type="GO" id="GO:0071038">
    <property type="term" value="P:TRAMP-dependent tRNA surveillance pathway"/>
    <property type="evidence" value="ECO:0007669"/>
    <property type="project" value="TreeGrafter"/>
</dbReference>
<comment type="subcellular location">
    <subcellularLocation>
        <location evidence="1">Nucleus</location>
    </subcellularLocation>
</comment>
<dbReference type="GO" id="GO:0071036">
    <property type="term" value="P:nuclear polyadenylation-dependent snoRNA catabolic process"/>
    <property type="evidence" value="ECO:0007669"/>
    <property type="project" value="TreeGrafter"/>
</dbReference>
<dbReference type="SMART" id="SM00341">
    <property type="entry name" value="HRDC"/>
    <property type="match status" value="1"/>
</dbReference>
<dbReference type="PROSITE" id="PS50967">
    <property type="entry name" value="HRDC"/>
    <property type="match status" value="1"/>
</dbReference>
<dbReference type="GO" id="GO:0003727">
    <property type="term" value="F:single-stranded RNA binding"/>
    <property type="evidence" value="ECO:0007669"/>
    <property type="project" value="TreeGrafter"/>
</dbReference>
<dbReference type="GO" id="GO:0005730">
    <property type="term" value="C:nucleolus"/>
    <property type="evidence" value="ECO:0007669"/>
    <property type="project" value="EnsemblFungi"/>
</dbReference>
<evidence type="ECO:0000256" key="3">
    <source>
        <dbReference type="ARBA" id="ARBA00022722"/>
    </source>
</evidence>
<dbReference type="GO" id="GO:0000175">
    <property type="term" value="F:3'-5'-RNA exonuclease activity"/>
    <property type="evidence" value="ECO:0007669"/>
    <property type="project" value="InterPro"/>
</dbReference>
<dbReference type="GO" id="GO:0071044">
    <property type="term" value="P:histone mRNA catabolic process"/>
    <property type="evidence" value="ECO:0007669"/>
    <property type="project" value="TreeGrafter"/>
</dbReference>
<dbReference type="GeneID" id="19322727"/>
<evidence type="ECO:0000313" key="11">
    <source>
        <dbReference type="EMBL" id="EOO02005.1"/>
    </source>
</evidence>